<feature type="domain" description="HotDog ACOT-type" evidence="6">
    <location>
        <begin position="446"/>
        <end position="579"/>
    </location>
</feature>
<comment type="similarity">
    <text evidence="1">Belongs to the acyl coenzyme A hydrolase family.</text>
</comment>
<reference evidence="7" key="1">
    <citation type="submission" date="2014-11" db="EMBL/GenBank/DDBJ databases">
        <authorList>
            <person name="Otto D Thomas"/>
            <person name="Naeem Raeece"/>
        </authorList>
    </citation>
    <scope>NUCLEOTIDE SEQUENCE</scope>
</reference>
<feature type="compositionally biased region" description="Basic and acidic residues" evidence="5">
    <location>
        <begin position="137"/>
        <end position="152"/>
    </location>
</feature>
<feature type="region of interest" description="Disordered" evidence="5">
    <location>
        <begin position="128"/>
        <end position="169"/>
    </location>
</feature>
<evidence type="ECO:0000313" key="7">
    <source>
        <dbReference type="EMBL" id="CEM39976.1"/>
    </source>
</evidence>
<feature type="domain" description="HotDog ACOT-type" evidence="6">
    <location>
        <begin position="209"/>
        <end position="335"/>
    </location>
</feature>
<gene>
    <name evidence="7" type="ORF">Cvel_5850</name>
</gene>
<name>A0A0G4H7X4_9ALVE</name>
<keyword evidence="3" id="KW-0378">Hydrolase</keyword>
<dbReference type="PROSITE" id="PS51770">
    <property type="entry name" value="HOTDOG_ACOT"/>
    <property type="match status" value="2"/>
</dbReference>
<evidence type="ECO:0000256" key="1">
    <source>
        <dbReference type="ARBA" id="ARBA00010458"/>
    </source>
</evidence>
<dbReference type="Gene3D" id="3.10.129.10">
    <property type="entry name" value="Hotdog Thioesterase"/>
    <property type="match status" value="2"/>
</dbReference>
<dbReference type="SUPFAM" id="SSF54637">
    <property type="entry name" value="Thioesterase/thiol ester dehydrase-isomerase"/>
    <property type="match status" value="2"/>
</dbReference>
<feature type="region of interest" description="Disordered" evidence="5">
    <location>
        <begin position="183"/>
        <end position="205"/>
    </location>
</feature>
<dbReference type="PANTHER" id="PTHR12655:SF0">
    <property type="entry name" value="ACYL-COENZYME A THIOESTERASE 9, MITOCHONDRIAL"/>
    <property type="match status" value="1"/>
</dbReference>
<dbReference type="CDD" id="cd03442">
    <property type="entry name" value="BFIT_BACH"/>
    <property type="match status" value="2"/>
</dbReference>
<evidence type="ECO:0000256" key="2">
    <source>
        <dbReference type="ARBA" id="ARBA00022737"/>
    </source>
</evidence>
<dbReference type="Pfam" id="PF03061">
    <property type="entry name" value="4HBT"/>
    <property type="match status" value="1"/>
</dbReference>
<accession>A0A0G4H7X4</accession>
<dbReference type="AlphaFoldDB" id="A0A0G4H7X4"/>
<dbReference type="InterPro" id="IPR033120">
    <property type="entry name" value="HOTDOG_ACOT"/>
</dbReference>
<feature type="region of interest" description="Disordered" evidence="5">
    <location>
        <begin position="404"/>
        <end position="440"/>
    </location>
</feature>
<keyword evidence="2" id="KW-0677">Repeat</keyword>
<evidence type="ECO:0000256" key="3">
    <source>
        <dbReference type="ARBA" id="ARBA00022801"/>
    </source>
</evidence>
<protein>
    <recommendedName>
        <fullName evidence="6">HotDog ACOT-type domain-containing protein</fullName>
    </recommendedName>
</protein>
<dbReference type="VEuPathDB" id="CryptoDB:Cvel_5850"/>
<dbReference type="InterPro" id="IPR006683">
    <property type="entry name" value="Thioestr_dom"/>
</dbReference>
<sequence>MFKMLLFRSHFRGLGSLSTFPSLSSRIISPVSSLLCSLDPPWESVQKKHSHTPPNGSFFRPDPILKSVLPLGEFFLEFCRSPSSFQEESRPGRSDVLGTSFAHKMGGKRETQAASWALHQRRTISTISHLRSSTSKQETKGIGEKREQKDNPLSEGIGALPPNRTSITSQLWQQRQQKALEMKERGEGENIADEEYLGPRSPKQSETCIDVPLQSDDIIRVQYCNFRGGVRFGKILEDMDALSGTIAFLHTQPKRLGLVTAAVDRVDLLHAVPLDRDLSMRGYLSWTGSSSMEVRVDLWVNPDLNGTRGAGEGEEEKENQKICSAAFVFVALDPQTGRTTRIPPLLVSTEEEKKRFEEGERNKNSRQMEKATSLQETPPSVEESLLIHAFFQRRKRTHLSVRDLTFTGGGNGNGSLFGGPVEKKTEPSEERKHSPVPPPSCVVPMASTECKSTVVCHPQERNTRGKIFGGFLMRSAYQLAFASASLFFGPLWTCSLSAVDEIVFRHPVEVGSILSYSSKVTYTPSEEEGEGETQEDSQAEGHDWAGCQVRVECEVRHLQHRKAFLSNVFHFTFRADPIKQARGEETETPDTQTEGAPSAPGVEPESYEEAIDWLDGRRRFKRARLGLCQ</sequence>
<dbReference type="EMBL" id="CDMZ01001972">
    <property type="protein sequence ID" value="CEM39976.1"/>
    <property type="molecule type" value="Genomic_DNA"/>
</dbReference>
<dbReference type="GO" id="GO:0006637">
    <property type="term" value="P:acyl-CoA metabolic process"/>
    <property type="evidence" value="ECO:0007669"/>
    <property type="project" value="TreeGrafter"/>
</dbReference>
<feature type="compositionally biased region" description="Basic and acidic residues" evidence="5">
    <location>
        <begin position="350"/>
        <end position="369"/>
    </location>
</feature>
<dbReference type="GO" id="GO:0047617">
    <property type="term" value="F:fatty acyl-CoA hydrolase activity"/>
    <property type="evidence" value="ECO:0007669"/>
    <property type="project" value="TreeGrafter"/>
</dbReference>
<evidence type="ECO:0000256" key="5">
    <source>
        <dbReference type="SAM" id="MobiDB-lite"/>
    </source>
</evidence>
<dbReference type="InterPro" id="IPR029069">
    <property type="entry name" value="HotDog_dom_sf"/>
</dbReference>
<evidence type="ECO:0000259" key="6">
    <source>
        <dbReference type="PROSITE" id="PS51770"/>
    </source>
</evidence>
<keyword evidence="4" id="KW-0809">Transit peptide</keyword>
<proteinExistence type="inferred from homology"/>
<feature type="region of interest" description="Disordered" evidence="5">
    <location>
        <begin position="340"/>
        <end position="380"/>
    </location>
</feature>
<dbReference type="PANTHER" id="PTHR12655">
    <property type="entry name" value="ACYL-COA THIOESTERASE"/>
    <property type="match status" value="1"/>
</dbReference>
<feature type="compositionally biased region" description="Gly residues" evidence="5">
    <location>
        <begin position="407"/>
        <end position="417"/>
    </location>
</feature>
<organism evidence="7">
    <name type="scientific">Chromera velia CCMP2878</name>
    <dbReference type="NCBI Taxonomy" id="1169474"/>
    <lineage>
        <taxon>Eukaryota</taxon>
        <taxon>Sar</taxon>
        <taxon>Alveolata</taxon>
        <taxon>Colpodellida</taxon>
        <taxon>Chromeraceae</taxon>
        <taxon>Chromera</taxon>
    </lineage>
</organism>
<feature type="compositionally biased region" description="Basic and acidic residues" evidence="5">
    <location>
        <begin position="421"/>
        <end position="433"/>
    </location>
</feature>
<dbReference type="PhylomeDB" id="A0A0G4H7X4"/>
<feature type="region of interest" description="Disordered" evidence="5">
    <location>
        <begin position="579"/>
        <end position="606"/>
    </location>
</feature>
<evidence type="ECO:0000256" key="4">
    <source>
        <dbReference type="ARBA" id="ARBA00022946"/>
    </source>
</evidence>